<gene>
    <name evidence="2" type="ORF">PG997_009017</name>
</gene>
<dbReference type="SUPFAM" id="SSF51197">
    <property type="entry name" value="Clavaminate synthase-like"/>
    <property type="match status" value="1"/>
</dbReference>
<comment type="caution">
    <text evidence="2">The sequence shown here is derived from an EMBL/GenBank/DDBJ whole genome shotgun (WGS) entry which is preliminary data.</text>
</comment>
<evidence type="ECO:0000256" key="1">
    <source>
        <dbReference type="SAM" id="MobiDB-lite"/>
    </source>
</evidence>
<evidence type="ECO:0000313" key="3">
    <source>
        <dbReference type="Proteomes" id="UP001433268"/>
    </source>
</evidence>
<dbReference type="Gene3D" id="2.60.120.620">
    <property type="entry name" value="q2cbj1_9rhob like domain"/>
    <property type="match status" value="1"/>
</dbReference>
<name>A0ABR1WGA0_9PEZI</name>
<dbReference type="RefSeq" id="XP_066668674.1">
    <property type="nucleotide sequence ID" value="XM_066813332.1"/>
</dbReference>
<dbReference type="Proteomes" id="UP001433268">
    <property type="component" value="Unassembled WGS sequence"/>
</dbReference>
<organism evidence="2 3">
    <name type="scientific">Apiospora hydei</name>
    <dbReference type="NCBI Taxonomy" id="1337664"/>
    <lineage>
        <taxon>Eukaryota</taxon>
        <taxon>Fungi</taxon>
        <taxon>Dikarya</taxon>
        <taxon>Ascomycota</taxon>
        <taxon>Pezizomycotina</taxon>
        <taxon>Sordariomycetes</taxon>
        <taxon>Xylariomycetidae</taxon>
        <taxon>Amphisphaeriales</taxon>
        <taxon>Apiosporaceae</taxon>
        <taxon>Apiospora</taxon>
    </lineage>
</organism>
<reference evidence="2 3" key="1">
    <citation type="submission" date="2023-01" db="EMBL/GenBank/DDBJ databases">
        <title>Analysis of 21 Apiospora genomes using comparative genomics revels a genus with tremendous synthesis potential of carbohydrate active enzymes and secondary metabolites.</title>
        <authorList>
            <person name="Sorensen T."/>
        </authorList>
    </citation>
    <scope>NUCLEOTIDE SEQUENCE [LARGE SCALE GENOMIC DNA]</scope>
    <source>
        <strain evidence="2 3">CBS 114990</strain>
    </source>
</reference>
<protein>
    <recommendedName>
        <fullName evidence="4">Phytanoyl-CoA dioxygenase</fullName>
    </recommendedName>
</protein>
<dbReference type="EMBL" id="JAQQWN010000006">
    <property type="protein sequence ID" value="KAK8081199.1"/>
    <property type="molecule type" value="Genomic_DNA"/>
</dbReference>
<keyword evidence="3" id="KW-1185">Reference proteome</keyword>
<sequence length="350" mass="38930">MTLTRDQVTSFLRHGFLRVPGAIPRATCDRWTRHVWPRLGMDPEDRSTWRAERSHLAKLNVEPARDLAPRAWAAICELCGGEDRIAMPGGGMWTDGFIVNLGTTSSECEEEGKRTKKVPPRALTNWHQALLVIPCWSDVGEDAGATWICDEGPRRIGKMLFLAVLNQIFASPSVRPPRGPQPHDEPPARGPPAPFQHSVFNSIIQDAPDSSFHEMTGAKGDVILMHPLMLHSASVVPPRPFQFDRADPSAYSLVELKTMRDLGLDLDLEGGPAALRGWRATGPREMFMPARLAAQEQKRDEEVARLRALGIETGDPEFSQGPYLLISQQEQQEQEQQQQQQAVMARGLTA</sequence>
<evidence type="ECO:0008006" key="4">
    <source>
        <dbReference type="Google" id="ProtNLM"/>
    </source>
</evidence>
<dbReference type="GeneID" id="92046392"/>
<proteinExistence type="predicted"/>
<feature type="region of interest" description="Disordered" evidence="1">
    <location>
        <begin position="329"/>
        <end position="350"/>
    </location>
</feature>
<feature type="region of interest" description="Disordered" evidence="1">
    <location>
        <begin position="172"/>
        <end position="196"/>
    </location>
</feature>
<accession>A0ABR1WGA0</accession>
<feature type="compositionally biased region" description="Low complexity" evidence="1">
    <location>
        <begin position="329"/>
        <end position="341"/>
    </location>
</feature>
<evidence type="ECO:0000313" key="2">
    <source>
        <dbReference type="EMBL" id="KAK8081199.1"/>
    </source>
</evidence>